<protein>
    <submittedName>
        <fullName evidence="1">NADH-dependent formate dehydrogenase delta subunit FdsD</fullName>
    </submittedName>
</protein>
<dbReference type="Pfam" id="PF11390">
    <property type="entry name" value="FdsD"/>
    <property type="match status" value="1"/>
</dbReference>
<sequence>MNIENLVKMANQIGAFFEAMPDRTQAVADVAAHLQRSWEPRMRAALVAHVDGQGGDLRAIVRAAVIAHRGALAPDPAPADARG</sequence>
<evidence type="ECO:0000313" key="1">
    <source>
        <dbReference type="EMBL" id="OIQ94634.1"/>
    </source>
</evidence>
<accession>A0A1J5RGU3</accession>
<organism evidence="1">
    <name type="scientific">mine drainage metagenome</name>
    <dbReference type="NCBI Taxonomy" id="410659"/>
    <lineage>
        <taxon>unclassified sequences</taxon>
        <taxon>metagenomes</taxon>
        <taxon>ecological metagenomes</taxon>
    </lineage>
</organism>
<name>A0A1J5RGU3_9ZZZZ</name>
<dbReference type="AlphaFoldDB" id="A0A1J5RGU3"/>
<dbReference type="InterPro" id="IPR021074">
    <property type="entry name" value="Formate_DH_dsu"/>
</dbReference>
<reference evidence="1" key="1">
    <citation type="submission" date="2016-10" db="EMBL/GenBank/DDBJ databases">
        <title>Sequence of Gallionella enrichment culture.</title>
        <authorList>
            <person name="Poehlein A."/>
            <person name="Muehling M."/>
            <person name="Daniel R."/>
        </authorList>
    </citation>
    <scope>NUCLEOTIDE SEQUENCE</scope>
</reference>
<comment type="caution">
    <text evidence="1">The sequence shown here is derived from an EMBL/GenBank/DDBJ whole genome shotgun (WGS) entry which is preliminary data.</text>
</comment>
<gene>
    <name evidence="1" type="ORF">GALL_233900</name>
</gene>
<dbReference type="EMBL" id="MLJW01000182">
    <property type="protein sequence ID" value="OIQ94634.1"/>
    <property type="molecule type" value="Genomic_DNA"/>
</dbReference>
<proteinExistence type="predicted"/>